<dbReference type="InterPro" id="IPR001878">
    <property type="entry name" value="Znf_CCHC"/>
</dbReference>
<dbReference type="STRING" id="3818.A0A445ECY0"/>
<feature type="compositionally biased region" description="Basic and acidic residues" evidence="3">
    <location>
        <begin position="1"/>
        <end position="16"/>
    </location>
</feature>
<dbReference type="PANTHER" id="PTHR33710">
    <property type="entry name" value="BNAC02G09200D PROTEIN"/>
    <property type="match status" value="1"/>
</dbReference>
<feature type="domain" description="CCHC-type" evidence="4">
    <location>
        <begin position="126"/>
        <end position="141"/>
    </location>
</feature>
<dbReference type="Gene3D" id="3.30.420.10">
    <property type="entry name" value="Ribonuclease H-like superfamily/Ribonuclease H"/>
    <property type="match status" value="1"/>
</dbReference>
<dbReference type="Pfam" id="PF13456">
    <property type="entry name" value="RVT_3"/>
    <property type="match status" value="1"/>
</dbReference>
<dbReference type="GO" id="GO:0004523">
    <property type="term" value="F:RNA-DNA hybrid ribonuclease activity"/>
    <property type="evidence" value="ECO:0007669"/>
    <property type="project" value="InterPro"/>
</dbReference>
<feature type="region of interest" description="Disordered" evidence="3">
    <location>
        <begin position="1"/>
        <end position="27"/>
    </location>
</feature>
<feature type="region of interest" description="Disordered" evidence="3">
    <location>
        <begin position="143"/>
        <end position="282"/>
    </location>
</feature>
<feature type="compositionally biased region" description="Low complexity" evidence="3">
    <location>
        <begin position="358"/>
        <end position="367"/>
    </location>
</feature>
<dbReference type="PROSITE" id="PS50158">
    <property type="entry name" value="ZF_CCHC"/>
    <property type="match status" value="1"/>
</dbReference>
<keyword evidence="6" id="KW-1185">Reference proteome</keyword>
<name>A0A445ECY0_ARAHY</name>
<protein>
    <recommendedName>
        <fullName evidence="4">CCHC-type domain-containing protein</fullName>
    </recommendedName>
</protein>
<dbReference type="GO" id="GO:0008270">
    <property type="term" value="F:zinc ion binding"/>
    <property type="evidence" value="ECO:0007669"/>
    <property type="project" value="UniProtKB-KW"/>
</dbReference>
<evidence type="ECO:0000259" key="4">
    <source>
        <dbReference type="PROSITE" id="PS50158"/>
    </source>
</evidence>
<gene>
    <name evidence="5" type="ORF">Ahy_A02g007623</name>
</gene>
<dbReference type="Proteomes" id="UP000289738">
    <property type="component" value="Chromosome A02"/>
</dbReference>
<evidence type="ECO:0000256" key="1">
    <source>
        <dbReference type="PROSITE-ProRule" id="PRU00047"/>
    </source>
</evidence>
<dbReference type="InterPro" id="IPR012337">
    <property type="entry name" value="RNaseH-like_sf"/>
</dbReference>
<proteinExistence type="predicted"/>
<feature type="region of interest" description="Disordered" evidence="3">
    <location>
        <begin position="312"/>
        <end position="371"/>
    </location>
</feature>
<feature type="coiled-coil region" evidence="2">
    <location>
        <begin position="372"/>
        <end position="406"/>
    </location>
</feature>
<keyword evidence="1" id="KW-0863">Zinc-finger</keyword>
<dbReference type="SMART" id="SM00343">
    <property type="entry name" value="ZnF_C2HC"/>
    <property type="match status" value="1"/>
</dbReference>
<dbReference type="PANTHER" id="PTHR33710:SF77">
    <property type="entry name" value="DNASE I-LIKE SUPERFAMILY PROTEIN"/>
    <property type="match status" value="1"/>
</dbReference>
<feature type="compositionally biased region" description="Polar residues" evidence="3">
    <location>
        <begin position="318"/>
        <end position="328"/>
    </location>
</feature>
<dbReference type="InterPro" id="IPR044730">
    <property type="entry name" value="RNase_H-like_dom_plant"/>
</dbReference>
<feature type="compositionally biased region" description="Polar residues" evidence="3">
    <location>
        <begin position="163"/>
        <end position="191"/>
    </location>
</feature>
<dbReference type="Pfam" id="PF03372">
    <property type="entry name" value="Exo_endo_phos"/>
    <property type="match status" value="1"/>
</dbReference>
<feature type="compositionally biased region" description="Basic and acidic residues" evidence="3">
    <location>
        <begin position="209"/>
        <end position="243"/>
    </location>
</feature>
<dbReference type="CDD" id="cd06222">
    <property type="entry name" value="RNase_H_like"/>
    <property type="match status" value="1"/>
</dbReference>
<keyword evidence="1" id="KW-0862">Zinc</keyword>
<dbReference type="InterPro" id="IPR036691">
    <property type="entry name" value="Endo/exonu/phosph_ase_sf"/>
</dbReference>
<comment type="caution">
    <text evidence="5">The sequence shown here is derived from an EMBL/GenBank/DDBJ whole genome shotgun (WGS) entry which is preliminary data.</text>
</comment>
<evidence type="ECO:0000256" key="2">
    <source>
        <dbReference type="SAM" id="Coils"/>
    </source>
</evidence>
<evidence type="ECO:0000256" key="3">
    <source>
        <dbReference type="SAM" id="MobiDB-lite"/>
    </source>
</evidence>
<dbReference type="SUPFAM" id="SSF56219">
    <property type="entry name" value="DNase I-like"/>
    <property type="match status" value="1"/>
</dbReference>
<dbReference type="AlphaFoldDB" id="A0A445ECY0"/>
<sequence length="1156" mass="131713">MSGERSPRASRQELDLVQRSTKKVKTREVADLNKQGNGMDIQVVENYNSPKIADMSYKDSLLSPPGPKMVDNIIPEGAIDEDESDPEDRWYKDEEVLEKTDKPFDPCPVIPVSREEFDEWCLHLICFNCGKYGHKAEQCSEAVSHEEDQEADIGASSPKEEQANQNQDINVNSATQGDSNSHTNRVSNQDPPNFGPWMMVRRPIRKKFDKSTPKYKGAESGREIRTNKEDSNIERETSNKEGSRFNVLSDDFSEEPREESLHGNAHEEEAMHVGPEQGLIQEKAKHVGLAKTKAKAQKVITPYNSITKKILKAGAGKNPQSSKKNTSFKYGPNNGEKNSKPKTKTNHNSPQISKVTQSHFSSEPSSSNNLEKEAMELVILESMRKLQQEEREAYEATKQVHDTLEKHVVKNEFMVQTQKQQQPNFVVGDSVMFRKEGDQLKKPSDEAMEIASSSSNKDDHGIYVGGKGFPTLIRDLRREFEANFIILLETHVNGDRGNKIREKMGFDGVFVEESRGHSGGIWCLWDTNFWQLIVLHHHVQFVHMQVVGKNSIPWLFTAVYGSPQRGQRKELWSCLNSISQNISSPWCIAGDFNAMLHAHERKGGSLNQIQGACTDFQTCVSECGLMDLGFSGWPFTWKRGNLFERLDRGLCNLDWQIIFPDVKVKHLAMMKSDHTPLLFQLASPQPFNRRRRPFRFTAAWLTHSDFGNVVKNNWSWQNSWSNCISNFQDAVRIWNSSVFGNIFFKKNRILRRLNEKKDSLWARVLRSKYNCGEDLLPRVSRKNKASNLWKGICTTWNGVEKNSIWRIGQGTNINFWKHNWVPELGKLEHHATQVISPLDTCCNLTDFLNVSGSWDLTKLNEWLPDSVIKRISAMAPPSPWKEMDSIAWSGTSDGSFSLKSAYKSIIDDATPSDELFKLVWRWKGTERIKSFLWLVAHNVLLTNVERRRRHMSNSAQCPVCNAADEDILHVLRDCPFAKAVWNFFKAHDIITDFFDMTIRDWLFANLSNETDWSCIFGVASSCLWFFRNKYIFEGSCSITQAELWGIVKGLHITVANEFSHVLIESDSAMAINFIREGCTNSHPCKPLLDDISLLSSRIHKVEWKHTLREANTVADTLAKKGQHLPLGLHLFDTPPPDITNSLLLDSYGSLRPRGSC</sequence>
<dbReference type="InterPro" id="IPR026960">
    <property type="entry name" value="RVT-Znf"/>
</dbReference>
<keyword evidence="1" id="KW-0479">Metal-binding</keyword>
<dbReference type="Pfam" id="PF13966">
    <property type="entry name" value="zf-RVT"/>
    <property type="match status" value="1"/>
</dbReference>
<organism evidence="5 6">
    <name type="scientific">Arachis hypogaea</name>
    <name type="common">Peanut</name>
    <dbReference type="NCBI Taxonomy" id="3818"/>
    <lineage>
        <taxon>Eukaryota</taxon>
        <taxon>Viridiplantae</taxon>
        <taxon>Streptophyta</taxon>
        <taxon>Embryophyta</taxon>
        <taxon>Tracheophyta</taxon>
        <taxon>Spermatophyta</taxon>
        <taxon>Magnoliopsida</taxon>
        <taxon>eudicotyledons</taxon>
        <taxon>Gunneridae</taxon>
        <taxon>Pentapetalae</taxon>
        <taxon>rosids</taxon>
        <taxon>fabids</taxon>
        <taxon>Fabales</taxon>
        <taxon>Fabaceae</taxon>
        <taxon>Papilionoideae</taxon>
        <taxon>50 kb inversion clade</taxon>
        <taxon>dalbergioids sensu lato</taxon>
        <taxon>Dalbergieae</taxon>
        <taxon>Pterocarpus clade</taxon>
        <taxon>Arachis</taxon>
    </lineage>
</organism>
<evidence type="ECO:0000313" key="5">
    <source>
        <dbReference type="EMBL" id="RYR73271.1"/>
    </source>
</evidence>
<dbReference type="InterPro" id="IPR005135">
    <property type="entry name" value="Endo/exonuclease/phosphatase"/>
</dbReference>
<dbReference type="SUPFAM" id="SSF53098">
    <property type="entry name" value="Ribonuclease H-like"/>
    <property type="match status" value="1"/>
</dbReference>
<dbReference type="EMBL" id="SDMP01000002">
    <property type="protein sequence ID" value="RYR73271.1"/>
    <property type="molecule type" value="Genomic_DNA"/>
</dbReference>
<accession>A0A445ECY0</accession>
<evidence type="ECO:0000313" key="6">
    <source>
        <dbReference type="Proteomes" id="UP000289738"/>
    </source>
</evidence>
<feature type="compositionally biased region" description="Polar residues" evidence="3">
    <location>
        <begin position="346"/>
        <end position="357"/>
    </location>
</feature>
<keyword evidence="2" id="KW-0175">Coiled coil</keyword>
<dbReference type="InterPro" id="IPR036397">
    <property type="entry name" value="RNaseH_sf"/>
</dbReference>
<dbReference type="Gene3D" id="3.60.10.10">
    <property type="entry name" value="Endonuclease/exonuclease/phosphatase"/>
    <property type="match status" value="1"/>
</dbReference>
<reference evidence="5 6" key="1">
    <citation type="submission" date="2019-01" db="EMBL/GenBank/DDBJ databases">
        <title>Sequencing of cultivated peanut Arachis hypogaea provides insights into genome evolution and oil improvement.</title>
        <authorList>
            <person name="Chen X."/>
        </authorList>
    </citation>
    <scope>NUCLEOTIDE SEQUENCE [LARGE SCALE GENOMIC DNA]</scope>
    <source>
        <strain evidence="6">cv. Fuhuasheng</strain>
        <tissue evidence="5">Leaves</tissue>
    </source>
</reference>
<feature type="compositionally biased region" description="Basic and acidic residues" evidence="3">
    <location>
        <begin position="254"/>
        <end position="271"/>
    </location>
</feature>
<dbReference type="GO" id="GO:0003676">
    <property type="term" value="F:nucleic acid binding"/>
    <property type="evidence" value="ECO:0007669"/>
    <property type="project" value="InterPro"/>
</dbReference>
<dbReference type="InterPro" id="IPR002156">
    <property type="entry name" value="RNaseH_domain"/>
</dbReference>